<protein>
    <recommendedName>
        <fullName evidence="6">Eukaryotic translation initiation factor 3 subunit A</fullName>
        <shortName evidence="6">eIF3a</shortName>
    </recommendedName>
    <alternativeName>
        <fullName evidence="6">Eukaryotic translation initiation factor 3 subunit 10</fullName>
    </alternativeName>
</protein>
<dbReference type="PROSITE" id="PS50250">
    <property type="entry name" value="PCI"/>
    <property type="match status" value="1"/>
</dbReference>
<keyword evidence="5 6" id="KW-0648">Protein biosynthesis</keyword>
<keyword evidence="6" id="KW-0175">Coiled coil</keyword>
<dbReference type="FunFam" id="4.10.860.10:FF:000001">
    <property type="entry name" value="Eukaryotic translation initiation factor 3 subunit A"/>
    <property type="match status" value="1"/>
</dbReference>
<keyword evidence="9" id="KW-1185">Reference proteome</keyword>
<dbReference type="eggNOG" id="KOG2072">
    <property type="taxonomic scope" value="Eukaryota"/>
</dbReference>
<dbReference type="InterPro" id="IPR000717">
    <property type="entry name" value="PCI_dom"/>
</dbReference>
<dbReference type="GO" id="GO:0001732">
    <property type="term" value="P:formation of cytoplasmic translation initiation complex"/>
    <property type="evidence" value="ECO:0000318"/>
    <property type="project" value="GO_Central"/>
</dbReference>
<dbReference type="Gene3D" id="1.25.40.860">
    <property type="match status" value="1"/>
</dbReference>
<evidence type="ECO:0000259" key="7">
    <source>
        <dbReference type="PROSITE" id="PS50250"/>
    </source>
</evidence>
<evidence type="ECO:0000256" key="6">
    <source>
        <dbReference type="HAMAP-Rule" id="MF_03000"/>
    </source>
</evidence>
<dbReference type="GO" id="GO:0002188">
    <property type="term" value="P:translation reinitiation"/>
    <property type="evidence" value="ECO:0000318"/>
    <property type="project" value="GO_Central"/>
</dbReference>
<dbReference type="GO" id="GO:0043614">
    <property type="term" value="C:multi-eIF complex"/>
    <property type="evidence" value="ECO:0000318"/>
    <property type="project" value="GO_Central"/>
</dbReference>
<dbReference type="InterPro" id="IPR027512">
    <property type="entry name" value="EIF3A"/>
</dbReference>
<comment type="subcellular location">
    <subcellularLocation>
        <location evidence="1 6">Cytoplasm</location>
    </subcellularLocation>
</comment>
<dbReference type="PhylomeDB" id="E9GZK2"/>
<evidence type="ECO:0000256" key="1">
    <source>
        <dbReference type="ARBA" id="ARBA00004496"/>
    </source>
</evidence>
<sequence>MSRFYQRPENALKRANEFIEVGKPIRALDALAEVIKSKKYRSTTYSEKVLEPIMIKYLELCVDLKKAYMAKEGLFQYRNMCQSVNVASLENVVRFYLNLAEEKTEAARQESHQAVVDIDDLDNVATPESILLSAVSGEDAQDRSDRVILTPWVKFLWESYRQCLELLRTNSRVEKLYHDTAQHAFKFCLKYARKTEFRKLCENLRSHLALMVKGTPSVTAVNLSNPETQQMNLETRLLQLDFAIQMELWQEAYKAIEDIHGLMILAKKMPRPQQMAQYYQKIALVFGKSGNHLFHAAALFRLFQLSRDLKKNITTEELQKLGSRVLVATLAVPLPSAHPEFDRFIETEKSAMEKTQKLATLLHLNQPPTRNGLIKDLVRLGVVATAMPQLQQLYHFLEVEFDPLHLCNKVKNILAFMAEVEETSYLNQYIHALEEITLTRLVKQIAQLYSTIRFERLVQLAPFASPFDLERIVVNAVRHTDMQIRIDHRNNCLHFGTELFEAQREDLPEGPTLQAMPSEQIRTHLITMYCVLNKATIAVVGNAPTKEERQLKAQIAALYHQNKARDHHQLLSRQKIIEDRKEYLEKLNTEREEEEGRRQEELIRQQLLAEQRRLEAERQERERLRQEAELRQVQARHLKEKVAQFSQTAIGQKVIKKMEDEDISKLDPDLIMARQLEELEKERKELQTKLRSQEKKIDHLERAKRIEEIPLLEKYLAERKVQDKLLWKQQEEERIAQLQEERKVAMLHRDRLMRMRVDKEKFIDNLKSARRSVFKEKLAEFETMYDTVRSDRLKQRREQRREQRRIQWIKGLHLQIRFLKNKTKTH</sequence>
<dbReference type="SMART" id="SM00088">
    <property type="entry name" value="PINT"/>
    <property type="match status" value="1"/>
</dbReference>
<dbReference type="GO" id="GO:0033290">
    <property type="term" value="C:eukaryotic 48S preinitiation complex"/>
    <property type="evidence" value="ECO:0007669"/>
    <property type="project" value="UniProtKB-UniRule"/>
</dbReference>
<dbReference type="GO" id="GO:0016282">
    <property type="term" value="C:eukaryotic 43S preinitiation complex"/>
    <property type="evidence" value="ECO:0007669"/>
    <property type="project" value="UniProtKB-UniRule"/>
</dbReference>
<comment type="subunit">
    <text evidence="6">Component of the eukaryotic translation initiation factor 3 (eIF-3) complex.</text>
</comment>
<dbReference type="GO" id="GO:0071540">
    <property type="term" value="C:eukaryotic translation initiation factor 3 complex, eIF3e"/>
    <property type="evidence" value="ECO:0000318"/>
    <property type="project" value="GO_Central"/>
</dbReference>
<comment type="similarity">
    <text evidence="6">Belongs to the eIF-3 subunit A family.</text>
</comment>
<dbReference type="EMBL" id="GL732578">
    <property type="protein sequence ID" value="EFX75008.1"/>
    <property type="molecule type" value="Genomic_DNA"/>
</dbReference>
<dbReference type="AlphaFoldDB" id="E9GZK2"/>
<dbReference type="Proteomes" id="UP000000305">
    <property type="component" value="Unassembled WGS sequence"/>
</dbReference>
<evidence type="ECO:0000256" key="4">
    <source>
        <dbReference type="ARBA" id="ARBA00022884"/>
    </source>
</evidence>
<dbReference type="KEGG" id="dpx:DAPPUDRAFT_226467"/>
<feature type="domain" description="PCI" evidence="7">
    <location>
        <begin position="318"/>
        <end position="500"/>
    </location>
</feature>
<dbReference type="FunFam" id="1.25.40.860:FF:000007">
    <property type="entry name" value="Eukaryotic translation initiation factor 3 subunit A"/>
    <property type="match status" value="1"/>
</dbReference>
<keyword evidence="3 6" id="KW-0396">Initiation factor</keyword>
<name>E9GZK2_DAPPU</name>
<dbReference type="GO" id="GO:0003729">
    <property type="term" value="F:mRNA binding"/>
    <property type="evidence" value="ECO:0000318"/>
    <property type="project" value="GO_Central"/>
</dbReference>
<organism evidence="8 9">
    <name type="scientific">Daphnia pulex</name>
    <name type="common">Water flea</name>
    <dbReference type="NCBI Taxonomy" id="6669"/>
    <lineage>
        <taxon>Eukaryota</taxon>
        <taxon>Metazoa</taxon>
        <taxon>Ecdysozoa</taxon>
        <taxon>Arthropoda</taxon>
        <taxon>Crustacea</taxon>
        <taxon>Branchiopoda</taxon>
        <taxon>Diplostraca</taxon>
        <taxon>Cladocera</taxon>
        <taxon>Anomopoda</taxon>
        <taxon>Daphniidae</taxon>
        <taxon>Daphnia</taxon>
    </lineage>
</organism>
<dbReference type="STRING" id="6669.E9GZK2"/>
<keyword evidence="2 6" id="KW-0963">Cytoplasm</keyword>
<dbReference type="PANTHER" id="PTHR14005">
    <property type="entry name" value="EUKARYOTIC TRANSLATION INITIATION FACTOR 3, THETA SUBUNIT"/>
    <property type="match status" value="1"/>
</dbReference>
<dbReference type="FunCoup" id="E9GZK2">
    <property type="interactions" value="2350"/>
</dbReference>
<dbReference type="HOGENOM" id="CLU_002096_2_2_1"/>
<feature type="coiled-coil region" evidence="6">
    <location>
        <begin position="669"/>
        <end position="703"/>
    </location>
</feature>
<feature type="coiled-coil region" evidence="6">
    <location>
        <begin position="573"/>
        <end position="641"/>
    </location>
</feature>
<gene>
    <name evidence="8" type="ORF">DAPPUDRAFT_226467</name>
</gene>
<dbReference type="Pfam" id="PF01399">
    <property type="entry name" value="PCI"/>
    <property type="match status" value="1"/>
</dbReference>
<evidence type="ECO:0000256" key="5">
    <source>
        <dbReference type="ARBA" id="ARBA00022917"/>
    </source>
</evidence>
<dbReference type="InParanoid" id="E9GZK2"/>
<dbReference type="InterPro" id="IPR054711">
    <property type="entry name" value="eIF3a_PCI_TPR-like"/>
</dbReference>
<evidence type="ECO:0000256" key="2">
    <source>
        <dbReference type="ARBA" id="ARBA00022490"/>
    </source>
</evidence>
<dbReference type="OMA" id="DHMKNVV"/>
<dbReference type="GO" id="GO:0003743">
    <property type="term" value="F:translation initiation factor activity"/>
    <property type="evidence" value="ECO:0007669"/>
    <property type="project" value="UniProtKB-UniRule"/>
</dbReference>
<accession>E9GZK2</accession>
<proteinExistence type="inferred from homology"/>
<evidence type="ECO:0000313" key="8">
    <source>
        <dbReference type="EMBL" id="EFX75008.1"/>
    </source>
</evidence>
<keyword evidence="4 6" id="KW-0694">RNA-binding</keyword>
<dbReference type="HAMAP" id="MF_03000">
    <property type="entry name" value="eIF3a"/>
    <property type="match status" value="1"/>
</dbReference>
<dbReference type="GO" id="GO:0071541">
    <property type="term" value="C:eukaryotic translation initiation factor 3 complex, eIF3m"/>
    <property type="evidence" value="ECO:0000318"/>
    <property type="project" value="GO_Central"/>
</dbReference>
<dbReference type="Gene3D" id="4.10.860.10">
    <property type="entry name" value="UVR domain"/>
    <property type="match status" value="1"/>
</dbReference>
<comment type="function">
    <text evidence="6">RNA-binding component of the eukaryotic translation initiation factor 3 (eIF-3) complex, which is involved in protein synthesis of a specialized repertoire of mRNAs and, together with other initiation factors, stimulates binding of mRNA and methionyl-tRNAi to the 40S ribosome. The eIF-3 complex specifically targets and initiates translation of a subset of mRNAs involved in cell proliferation.</text>
</comment>
<reference evidence="8 9" key="1">
    <citation type="journal article" date="2011" name="Science">
        <title>The ecoresponsive genome of Daphnia pulex.</title>
        <authorList>
            <person name="Colbourne J.K."/>
            <person name="Pfrender M.E."/>
            <person name="Gilbert D."/>
            <person name="Thomas W.K."/>
            <person name="Tucker A."/>
            <person name="Oakley T.H."/>
            <person name="Tokishita S."/>
            <person name="Aerts A."/>
            <person name="Arnold G.J."/>
            <person name="Basu M.K."/>
            <person name="Bauer D.J."/>
            <person name="Caceres C.E."/>
            <person name="Carmel L."/>
            <person name="Casola C."/>
            <person name="Choi J.H."/>
            <person name="Detter J.C."/>
            <person name="Dong Q."/>
            <person name="Dusheyko S."/>
            <person name="Eads B.D."/>
            <person name="Frohlich T."/>
            <person name="Geiler-Samerotte K.A."/>
            <person name="Gerlach D."/>
            <person name="Hatcher P."/>
            <person name="Jogdeo S."/>
            <person name="Krijgsveld J."/>
            <person name="Kriventseva E.V."/>
            <person name="Kultz D."/>
            <person name="Laforsch C."/>
            <person name="Lindquist E."/>
            <person name="Lopez J."/>
            <person name="Manak J.R."/>
            <person name="Muller J."/>
            <person name="Pangilinan J."/>
            <person name="Patwardhan R.P."/>
            <person name="Pitluck S."/>
            <person name="Pritham E.J."/>
            <person name="Rechtsteiner A."/>
            <person name="Rho M."/>
            <person name="Rogozin I.B."/>
            <person name="Sakarya O."/>
            <person name="Salamov A."/>
            <person name="Schaack S."/>
            <person name="Shapiro H."/>
            <person name="Shiga Y."/>
            <person name="Skalitzky C."/>
            <person name="Smith Z."/>
            <person name="Souvorov A."/>
            <person name="Sung W."/>
            <person name="Tang Z."/>
            <person name="Tsuchiya D."/>
            <person name="Tu H."/>
            <person name="Vos H."/>
            <person name="Wang M."/>
            <person name="Wolf Y.I."/>
            <person name="Yamagata H."/>
            <person name="Yamada T."/>
            <person name="Ye Y."/>
            <person name="Shaw J.R."/>
            <person name="Andrews J."/>
            <person name="Crease T.J."/>
            <person name="Tang H."/>
            <person name="Lucas S.M."/>
            <person name="Robertson H.M."/>
            <person name="Bork P."/>
            <person name="Koonin E.V."/>
            <person name="Zdobnov E.M."/>
            <person name="Grigoriev I.V."/>
            <person name="Lynch M."/>
            <person name="Boore J.L."/>
        </authorList>
    </citation>
    <scope>NUCLEOTIDE SEQUENCE [LARGE SCALE GENOMIC DNA]</scope>
</reference>
<dbReference type="Pfam" id="PF22591">
    <property type="entry name" value="eIF3a_PCI_TPR-like"/>
    <property type="match status" value="1"/>
</dbReference>
<evidence type="ECO:0000313" key="9">
    <source>
        <dbReference type="Proteomes" id="UP000000305"/>
    </source>
</evidence>
<evidence type="ECO:0000256" key="3">
    <source>
        <dbReference type="ARBA" id="ARBA00022540"/>
    </source>
</evidence>
<dbReference type="OrthoDB" id="18884at2759"/>
<dbReference type="PANTHER" id="PTHR14005:SF0">
    <property type="entry name" value="EUKARYOTIC TRANSLATION INITIATION FACTOR 3 SUBUNIT A"/>
    <property type="match status" value="1"/>
</dbReference>